<keyword evidence="3" id="KW-1185">Reference proteome</keyword>
<evidence type="ECO:0000313" key="3">
    <source>
        <dbReference type="Proteomes" id="UP000504611"/>
    </source>
</evidence>
<organism evidence="3 4">
    <name type="scientific">Notothenia coriiceps</name>
    <name type="common">black rockcod</name>
    <dbReference type="NCBI Taxonomy" id="8208"/>
    <lineage>
        <taxon>Eukaryota</taxon>
        <taxon>Metazoa</taxon>
        <taxon>Chordata</taxon>
        <taxon>Craniata</taxon>
        <taxon>Vertebrata</taxon>
        <taxon>Euteleostomi</taxon>
        <taxon>Actinopterygii</taxon>
        <taxon>Neopterygii</taxon>
        <taxon>Teleostei</taxon>
        <taxon>Neoteleostei</taxon>
        <taxon>Acanthomorphata</taxon>
        <taxon>Eupercaria</taxon>
        <taxon>Perciformes</taxon>
        <taxon>Notothenioidei</taxon>
        <taxon>Nototheniidae</taxon>
        <taxon>Notothenia</taxon>
    </lineage>
</organism>
<dbReference type="GeneID" id="104957260"/>
<dbReference type="Pfam" id="PF00059">
    <property type="entry name" value="Lectin_C"/>
    <property type="match status" value="1"/>
</dbReference>
<dbReference type="Proteomes" id="UP000504611">
    <property type="component" value="Unplaced"/>
</dbReference>
<dbReference type="Gene3D" id="3.10.100.10">
    <property type="entry name" value="Mannose-Binding Protein A, subunit A"/>
    <property type="match status" value="1"/>
</dbReference>
<dbReference type="OrthoDB" id="8949649at2759"/>
<sequence length="382" mass="42954">MGGTERLWLLASLCQVVLLTCEQHLNPVEVEVVFQSFPFTEDPDTYTVTCMTARKHLVYVEPIHHSACSPDCKMSLQLLEDPRGYNIKLSASRNLSTLQAKTFHFIPVPQSALHVYTTATTSLLTWKLHRHQSLSTLSLFNSHTQLVTHFLNINSSDSGYMVKVLEPGTRFKAKVVVTTFLKHLNMTINQILSIGMETAQCPSGWLAIGRSCYAVKRTGLAWSNAQLSCRNLAAVSHLADINTDEDLLFISSHLLTDNNLLLLWTGLNDQQEEGHPRWSDGSAFNLTNTMMSLLPANRTDCFALQRNATGPGYFLTPFFCNIPLPFICHYKIPPVPASFSFDLLQVTEQQVELRWSDLSPLNSLNISSLEIFLQYQEEEDEG</sequence>
<dbReference type="InterPro" id="IPR050111">
    <property type="entry name" value="C-type_lectin/snaclec_domain"/>
</dbReference>
<evidence type="ECO:0000256" key="1">
    <source>
        <dbReference type="SAM" id="SignalP"/>
    </source>
</evidence>
<dbReference type="AlphaFoldDB" id="A0A6I9P6H0"/>
<dbReference type="SUPFAM" id="SSF56436">
    <property type="entry name" value="C-type lectin-like"/>
    <property type="match status" value="1"/>
</dbReference>
<dbReference type="PANTHER" id="PTHR22803">
    <property type="entry name" value="MANNOSE, PHOSPHOLIPASE, LECTIN RECEPTOR RELATED"/>
    <property type="match status" value="1"/>
</dbReference>
<dbReference type="InterPro" id="IPR016187">
    <property type="entry name" value="CTDL_fold"/>
</dbReference>
<evidence type="ECO:0000313" key="4">
    <source>
        <dbReference type="RefSeq" id="XP_010783175.1"/>
    </source>
</evidence>
<feature type="domain" description="C-type lectin" evidence="2">
    <location>
        <begin position="208"/>
        <end position="329"/>
    </location>
</feature>
<protein>
    <recommendedName>
        <fullName evidence="2">C-type lectin domain-containing protein</fullName>
    </recommendedName>
</protein>
<dbReference type="KEGG" id="ncc:104957260"/>
<accession>A0A6I9P6H0</accession>
<dbReference type="RefSeq" id="XP_010783175.1">
    <property type="nucleotide sequence ID" value="XM_010784873.1"/>
</dbReference>
<dbReference type="SMART" id="SM00034">
    <property type="entry name" value="CLECT"/>
    <property type="match status" value="1"/>
</dbReference>
<keyword evidence="1" id="KW-0732">Signal</keyword>
<feature type="signal peptide" evidence="1">
    <location>
        <begin position="1"/>
        <end position="19"/>
    </location>
</feature>
<gene>
    <name evidence="4" type="primary">LOC104957260</name>
</gene>
<dbReference type="InterPro" id="IPR001304">
    <property type="entry name" value="C-type_lectin-like"/>
</dbReference>
<dbReference type="InterPro" id="IPR016186">
    <property type="entry name" value="C-type_lectin-like/link_sf"/>
</dbReference>
<proteinExistence type="predicted"/>
<reference evidence="4" key="1">
    <citation type="submission" date="2025-08" db="UniProtKB">
        <authorList>
            <consortium name="RefSeq"/>
        </authorList>
    </citation>
    <scope>IDENTIFICATION</scope>
    <source>
        <tissue evidence="4">Muscle</tissue>
    </source>
</reference>
<name>A0A6I9P6H0_9TELE</name>
<evidence type="ECO:0000259" key="2">
    <source>
        <dbReference type="PROSITE" id="PS50041"/>
    </source>
</evidence>
<feature type="chain" id="PRO_5026983920" description="C-type lectin domain-containing protein" evidence="1">
    <location>
        <begin position="20"/>
        <end position="382"/>
    </location>
</feature>
<dbReference type="PROSITE" id="PS50041">
    <property type="entry name" value="C_TYPE_LECTIN_2"/>
    <property type="match status" value="1"/>
</dbReference>